<evidence type="ECO:0000256" key="1">
    <source>
        <dbReference type="SAM" id="MobiDB-lite"/>
    </source>
</evidence>
<protein>
    <submittedName>
        <fullName evidence="2">Uncharacterized protein</fullName>
    </submittedName>
</protein>
<comment type="caution">
    <text evidence="2">The sequence shown here is derived from an EMBL/GenBank/DDBJ whole genome shotgun (WGS) entry which is preliminary data.</text>
</comment>
<keyword evidence="3" id="KW-1185">Reference proteome</keyword>
<reference evidence="2" key="1">
    <citation type="submission" date="2023-03" db="EMBL/GenBank/DDBJ databases">
        <authorList>
            <person name="Steffen K."/>
            <person name="Cardenas P."/>
        </authorList>
    </citation>
    <scope>NUCLEOTIDE SEQUENCE</scope>
</reference>
<organism evidence="2 3">
    <name type="scientific">Geodia barretti</name>
    <name type="common">Barrett's horny sponge</name>
    <dbReference type="NCBI Taxonomy" id="519541"/>
    <lineage>
        <taxon>Eukaryota</taxon>
        <taxon>Metazoa</taxon>
        <taxon>Porifera</taxon>
        <taxon>Demospongiae</taxon>
        <taxon>Heteroscleromorpha</taxon>
        <taxon>Tetractinellida</taxon>
        <taxon>Astrophorina</taxon>
        <taxon>Geodiidae</taxon>
        <taxon>Geodia</taxon>
    </lineage>
</organism>
<evidence type="ECO:0000313" key="3">
    <source>
        <dbReference type="Proteomes" id="UP001174909"/>
    </source>
</evidence>
<dbReference type="AlphaFoldDB" id="A0AA35W465"/>
<feature type="region of interest" description="Disordered" evidence="1">
    <location>
        <begin position="71"/>
        <end position="124"/>
    </location>
</feature>
<dbReference type="EMBL" id="CASHTH010000142">
    <property type="protein sequence ID" value="CAI7992284.1"/>
    <property type="molecule type" value="Genomic_DNA"/>
</dbReference>
<gene>
    <name evidence="2" type="ORF">GBAR_LOCUS953</name>
</gene>
<dbReference type="Proteomes" id="UP001174909">
    <property type="component" value="Unassembled WGS sequence"/>
</dbReference>
<accession>A0AA35W465</accession>
<proteinExistence type="predicted"/>
<sequence>MIQLQQQFQQLQHSIQHSATPAATMTMMPPTMYPHPSLVAMTMGGMPGMGHSVAMPTSGMVPMNAMMGQFSPATYSPPHPPLITSTPTSQEKPHRQNDVIPEEKPRPQGAGTSRPDSEGPSDLTAQLRAGALGPMEPQFDKLMEDVREAEQSALLRKVGTEPLFSSSPTHTLPQVPVELADKEGDGSYSGMAAVLAEALRERRKQLTTTDRLNQTSVSLDLDDSRFSEWDS</sequence>
<feature type="compositionally biased region" description="Basic and acidic residues" evidence="1">
    <location>
        <begin position="91"/>
        <end position="106"/>
    </location>
</feature>
<name>A0AA35W465_GEOBA</name>
<evidence type="ECO:0000313" key="2">
    <source>
        <dbReference type="EMBL" id="CAI7992284.1"/>
    </source>
</evidence>